<keyword evidence="1" id="KW-0805">Transcription regulation</keyword>
<feature type="region of interest" description="Disordered" evidence="4">
    <location>
        <begin position="339"/>
        <end position="362"/>
    </location>
</feature>
<accession>A0ABV5IBG7</accession>
<evidence type="ECO:0000256" key="4">
    <source>
        <dbReference type="SAM" id="MobiDB-lite"/>
    </source>
</evidence>
<evidence type="ECO:0000313" key="6">
    <source>
        <dbReference type="EMBL" id="MFB9201415.1"/>
    </source>
</evidence>
<dbReference type="Gene3D" id="1.10.10.60">
    <property type="entry name" value="Homeodomain-like"/>
    <property type="match status" value="1"/>
</dbReference>
<gene>
    <name evidence="6" type="ORF">ACFFV7_09455</name>
</gene>
<dbReference type="RefSeq" id="WP_189649968.1">
    <property type="nucleotide sequence ID" value="NZ_BMRC01000011.1"/>
</dbReference>
<evidence type="ECO:0000313" key="7">
    <source>
        <dbReference type="Proteomes" id="UP001589647"/>
    </source>
</evidence>
<dbReference type="Pfam" id="PF12833">
    <property type="entry name" value="HTH_18"/>
    <property type="match status" value="1"/>
</dbReference>
<dbReference type="Proteomes" id="UP001589647">
    <property type="component" value="Unassembled WGS sequence"/>
</dbReference>
<dbReference type="PANTHER" id="PTHR46796">
    <property type="entry name" value="HTH-TYPE TRANSCRIPTIONAL ACTIVATOR RHAS-RELATED"/>
    <property type="match status" value="1"/>
</dbReference>
<keyword evidence="3" id="KW-0804">Transcription</keyword>
<dbReference type="EMBL" id="JBHMEI010000005">
    <property type="protein sequence ID" value="MFB9201415.1"/>
    <property type="molecule type" value="Genomic_DNA"/>
</dbReference>
<sequence length="362" mass="40744">MTDGVDAECDHSYRSSWIHRAVRPSPVVSVSTDPIPRKDRLEWWAHLAAHEIAPTSLSSDHADDFYGQVHSVDLSRVRLGEFTMSPLKGRRTPAHISRHDPEGYELFLVHDTPIRLQQRRNDSWLQAGDISLFDTSFPYATEFLDIGSLTRLTLLFLPRDAVPLPRGQVERLLATRLPARTGSGAILARYLTGLREHAAECHPTELPRLGTIALDLVTAFLAGRLDAEQAVPSDSRHRMLAAQIDAFITRHLGDPELTPSNIAAHHHISVRTLHVLFEQRPETVSAAIRRRRLERCHTDLADPRLKDRPIGEIGVRWGFRNGAEFSRAFRTTYGISPRDHRRQALSAHQLSPPPGQPPARSR</sequence>
<name>A0ABV5IBG7_9ACTN</name>
<evidence type="ECO:0000259" key="5">
    <source>
        <dbReference type="PROSITE" id="PS01124"/>
    </source>
</evidence>
<evidence type="ECO:0000256" key="1">
    <source>
        <dbReference type="ARBA" id="ARBA00023015"/>
    </source>
</evidence>
<dbReference type="InterPro" id="IPR009057">
    <property type="entry name" value="Homeodomain-like_sf"/>
</dbReference>
<proteinExistence type="predicted"/>
<comment type="caution">
    <text evidence="6">The sequence shown here is derived from an EMBL/GenBank/DDBJ whole genome shotgun (WGS) entry which is preliminary data.</text>
</comment>
<dbReference type="Pfam" id="PF14525">
    <property type="entry name" value="AraC_binding_2"/>
    <property type="match status" value="1"/>
</dbReference>
<organism evidence="6 7">
    <name type="scientific">Nonomuraea spiralis</name>
    <dbReference type="NCBI Taxonomy" id="46182"/>
    <lineage>
        <taxon>Bacteria</taxon>
        <taxon>Bacillati</taxon>
        <taxon>Actinomycetota</taxon>
        <taxon>Actinomycetes</taxon>
        <taxon>Streptosporangiales</taxon>
        <taxon>Streptosporangiaceae</taxon>
        <taxon>Nonomuraea</taxon>
    </lineage>
</organism>
<keyword evidence="2" id="KW-0238">DNA-binding</keyword>
<reference evidence="6 7" key="1">
    <citation type="submission" date="2024-09" db="EMBL/GenBank/DDBJ databases">
        <authorList>
            <person name="Sun Q."/>
            <person name="Mori K."/>
        </authorList>
    </citation>
    <scope>NUCLEOTIDE SEQUENCE [LARGE SCALE GENOMIC DNA]</scope>
    <source>
        <strain evidence="6 7">CCM 3426</strain>
    </source>
</reference>
<evidence type="ECO:0000256" key="3">
    <source>
        <dbReference type="ARBA" id="ARBA00023163"/>
    </source>
</evidence>
<feature type="compositionally biased region" description="Pro residues" evidence="4">
    <location>
        <begin position="351"/>
        <end position="362"/>
    </location>
</feature>
<protein>
    <submittedName>
        <fullName evidence="6">Helix-turn-helix domain-containing protein</fullName>
    </submittedName>
</protein>
<dbReference type="InterPro" id="IPR035418">
    <property type="entry name" value="AraC-bd_2"/>
</dbReference>
<dbReference type="InterPro" id="IPR018060">
    <property type="entry name" value="HTH_AraC"/>
</dbReference>
<evidence type="ECO:0000256" key="2">
    <source>
        <dbReference type="ARBA" id="ARBA00023125"/>
    </source>
</evidence>
<feature type="domain" description="HTH araC/xylS-type" evidence="5">
    <location>
        <begin position="242"/>
        <end position="343"/>
    </location>
</feature>
<dbReference type="PANTHER" id="PTHR46796:SF6">
    <property type="entry name" value="ARAC SUBFAMILY"/>
    <property type="match status" value="1"/>
</dbReference>
<dbReference type="PROSITE" id="PS01124">
    <property type="entry name" value="HTH_ARAC_FAMILY_2"/>
    <property type="match status" value="1"/>
</dbReference>
<dbReference type="SMART" id="SM00342">
    <property type="entry name" value="HTH_ARAC"/>
    <property type="match status" value="1"/>
</dbReference>
<dbReference type="SUPFAM" id="SSF46689">
    <property type="entry name" value="Homeodomain-like"/>
    <property type="match status" value="1"/>
</dbReference>
<dbReference type="InterPro" id="IPR050204">
    <property type="entry name" value="AraC_XylS_family_regulators"/>
</dbReference>
<keyword evidence="7" id="KW-1185">Reference proteome</keyword>